<dbReference type="GeneID" id="45764111"/>
<gene>
    <name evidence="1" type="ORF">AN908_08205</name>
    <name evidence="2" type="ORF">AN912_19365</name>
</gene>
<organism evidence="1 3">
    <name type="scientific">Mycobacteroides immunogenum</name>
    <dbReference type="NCBI Taxonomy" id="83262"/>
    <lineage>
        <taxon>Bacteria</taxon>
        <taxon>Bacillati</taxon>
        <taxon>Actinomycetota</taxon>
        <taxon>Actinomycetes</taxon>
        <taxon>Mycobacteriales</taxon>
        <taxon>Mycobacteriaceae</taxon>
        <taxon>Mycobacteroides</taxon>
    </lineage>
</organism>
<protein>
    <submittedName>
        <fullName evidence="1">Toxin HicA</fullName>
    </submittedName>
</protein>
<sequence length="87" mass="9690">MAKLAKIEAQMREAPTNVAYSDLVKVCDHHFGQPRQKGTSHAVYKTPWTGDPRVNIQNDHGKAKTYQVRQVVAAIDKLEGMRGETNG</sequence>
<evidence type="ECO:0000313" key="4">
    <source>
        <dbReference type="Proteomes" id="UP000037962"/>
    </source>
</evidence>
<accession>A0A7V8LSC5</accession>
<dbReference type="EMBL" id="LJFS01000027">
    <property type="protein sequence ID" value="KPG30245.1"/>
    <property type="molecule type" value="Genomic_DNA"/>
</dbReference>
<dbReference type="Proteomes" id="UP000037962">
    <property type="component" value="Unassembled WGS sequence"/>
</dbReference>
<dbReference type="OrthoDB" id="308644at2"/>
<dbReference type="Proteomes" id="UP000037843">
    <property type="component" value="Unassembled WGS sequence"/>
</dbReference>
<dbReference type="RefSeq" id="WP_043076090.1">
    <property type="nucleotide sequence ID" value="NZ_CP011530.1"/>
</dbReference>
<evidence type="ECO:0000313" key="1">
    <source>
        <dbReference type="EMBL" id="KPG14781.1"/>
    </source>
</evidence>
<dbReference type="AlphaFoldDB" id="A0A7V8LSC5"/>
<dbReference type="KEGG" id="miz:BAB75_09390"/>
<proteinExistence type="predicted"/>
<evidence type="ECO:0000313" key="2">
    <source>
        <dbReference type="EMBL" id="KPG30245.1"/>
    </source>
</evidence>
<name>A0A7V8LSC5_9MYCO</name>
<reference evidence="3 4" key="1">
    <citation type="submission" date="2015-09" db="EMBL/GenBank/DDBJ databases">
        <title>Genome Sequences of Mycobacterium immunogenum Isolates, Recuperated from a Chloraminated Drinking Water Distribution System Simulator Subjected to Episodes of Nitrification.</title>
        <authorList>
            <person name="Gomez-Alvarez V."/>
            <person name="Revetta R.P."/>
        </authorList>
    </citation>
    <scope>NUCLEOTIDE SEQUENCE [LARGE SCALE GENOMIC DNA]</scope>
    <source>
        <strain evidence="1 3">H008</strain>
        <strain evidence="2 4">H076</strain>
    </source>
</reference>
<keyword evidence="4" id="KW-1185">Reference proteome</keyword>
<evidence type="ECO:0000313" key="3">
    <source>
        <dbReference type="Proteomes" id="UP000037843"/>
    </source>
</evidence>
<dbReference type="EMBL" id="LJFO01000003">
    <property type="protein sequence ID" value="KPG14781.1"/>
    <property type="molecule type" value="Genomic_DNA"/>
</dbReference>
<comment type="caution">
    <text evidence="1">The sequence shown here is derived from an EMBL/GenBank/DDBJ whole genome shotgun (WGS) entry which is preliminary data.</text>
</comment>